<dbReference type="PANTHER" id="PTHR33257">
    <property type="entry name" value="OS05G0165500 PROTEIN"/>
    <property type="match status" value="1"/>
</dbReference>
<evidence type="ECO:0000313" key="2">
    <source>
        <dbReference type="Proteomes" id="UP001085076"/>
    </source>
</evidence>
<sequence>MFSSKADLPQHHLQMKQDDKFYSKLLSKESSSSSPSFRVYYGVASAGSVPFMWESQPGTSKYTTPTPILPPLTPPPSYHINEMNKITKKSSSSNLFKSMIPKFNLRKNNASSLSSISFSSSVASSSSLSLFSSTSSRHHNRFSSARLSFSSFGEDEELNEIPPRSSSSSSSLSSSLCLPVRRKNGRDLHGCGSAAIVKKALLSITRPRSVSQVIA</sequence>
<gene>
    <name evidence="1" type="ORF">J5N97_003811</name>
</gene>
<dbReference type="EMBL" id="JAGGNH010000001">
    <property type="protein sequence ID" value="KAJ0985455.1"/>
    <property type="molecule type" value="Genomic_DNA"/>
</dbReference>
<proteinExistence type="predicted"/>
<name>A0A9D5HQE7_9LILI</name>
<dbReference type="Proteomes" id="UP001085076">
    <property type="component" value="Miscellaneous, Linkage group lg01"/>
</dbReference>
<keyword evidence="2" id="KW-1185">Reference proteome</keyword>
<dbReference type="AlphaFoldDB" id="A0A9D5HQE7"/>
<comment type="caution">
    <text evidence="1">The sequence shown here is derived from an EMBL/GenBank/DDBJ whole genome shotgun (WGS) entry which is preliminary data.</text>
</comment>
<evidence type="ECO:0000313" key="1">
    <source>
        <dbReference type="EMBL" id="KAJ0985455.1"/>
    </source>
</evidence>
<reference evidence="1" key="2">
    <citation type="journal article" date="2022" name="Hortic Res">
        <title>The genome of Dioscorea zingiberensis sheds light on the biosynthesis, origin and evolution of the medicinally important diosgenin saponins.</title>
        <authorList>
            <person name="Li Y."/>
            <person name="Tan C."/>
            <person name="Li Z."/>
            <person name="Guo J."/>
            <person name="Li S."/>
            <person name="Chen X."/>
            <person name="Wang C."/>
            <person name="Dai X."/>
            <person name="Yang H."/>
            <person name="Song W."/>
            <person name="Hou L."/>
            <person name="Xu J."/>
            <person name="Tong Z."/>
            <person name="Xu A."/>
            <person name="Yuan X."/>
            <person name="Wang W."/>
            <person name="Yang Q."/>
            <person name="Chen L."/>
            <person name="Sun Z."/>
            <person name="Wang K."/>
            <person name="Pan B."/>
            <person name="Chen J."/>
            <person name="Bao Y."/>
            <person name="Liu F."/>
            <person name="Qi X."/>
            <person name="Gang D.R."/>
            <person name="Wen J."/>
            <person name="Li J."/>
        </authorList>
    </citation>
    <scope>NUCLEOTIDE SEQUENCE</scope>
    <source>
        <strain evidence="1">Dzin_1.0</strain>
    </source>
</reference>
<accession>A0A9D5HQE7</accession>
<dbReference type="PANTHER" id="PTHR33257:SF4">
    <property type="entry name" value="EXPRESSED PROTEIN"/>
    <property type="match status" value="1"/>
</dbReference>
<organism evidence="1 2">
    <name type="scientific">Dioscorea zingiberensis</name>
    <dbReference type="NCBI Taxonomy" id="325984"/>
    <lineage>
        <taxon>Eukaryota</taxon>
        <taxon>Viridiplantae</taxon>
        <taxon>Streptophyta</taxon>
        <taxon>Embryophyta</taxon>
        <taxon>Tracheophyta</taxon>
        <taxon>Spermatophyta</taxon>
        <taxon>Magnoliopsida</taxon>
        <taxon>Liliopsida</taxon>
        <taxon>Dioscoreales</taxon>
        <taxon>Dioscoreaceae</taxon>
        <taxon>Dioscorea</taxon>
    </lineage>
</organism>
<reference evidence="1" key="1">
    <citation type="submission" date="2021-03" db="EMBL/GenBank/DDBJ databases">
        <authorList>
            <person name="Li Z."/>
            <person name="Yang C."/>
        </authorList>
    </citation>
    <scope>NUCLEOTIDE SEQUENCE</scope>
    <source>
        <strain evidence="1">Dzin_1.0</strain>
        <tissue evidence="1">Leaf</tissue>
    </source>
</reference>
<protein>
    <submittedName>
        <fullName evidence="1">Uncharacterized protein</fullName>
    </submittedName>
</protein>
<dbReference type="OrthoDB" id="691043at2759"/>